<dbReference type="GO" id="GO:0016812">
    <property type="term" value="F:hydrolase activity, acting on carbon-nitrogen (but not peptide) bonds, in cyclic amides"/>
    <property type="evidence" value="ECO:0007669"/>
    <property type="project" value="TreeGrafter"/>
</dbReference>
<organism evidence="2">
    <name type="scientific">freshwater metagenome</name>
    <dbReference type="NCBI Taxonomy" id="449393"/>
    <lineage>
        <taxon>unclassified sequences</taxon>
        <taxon>metagenomes</taxon>
        <taxon>ecological metagenomes</taxon>
    </lineage>
</organism>
<dbReference type="AlphaFoldDB" id="A0A6J7KTD6"/>
<dbReference type="InterPro" id="IPR032466">
    <property type="entry name" value="Metal_Hydrolase"/>
</dbReference>
<feature type="domain" description="Amidohydrolase 3" evidence="1">
    <location>
        <begin position="46"/>
        <end position="563"/>
    </location>
</feature>
<accession>A0A6J7KTD6</accession>
<dbReference type="CDD" id="cd01297">
    <property type="entry name" value="D-aminoacylase"/>
    <property type="match status" value="1"/>
</dbReference>
<dbReference type="PANTHER" id="PTHR11647">
    <property type="entry name" value="HYDRANTOINASE/DIHYDROPYRIMIDINASE FAMILY MEMBER"/>
    <property type="match status" value="1"/>
</dbReference>
<reference evidence="2" key="1">
    <citation type="submission" date="2020-05" db="EMBL/GenBank/DDBJ databases">
        <authorList>
            <person name="Chiriac C."/>
            <person name="Salcher M."/>
            <person name="Ghai R."/>
            <person name="Kavagutti S V."/>
        </authorList>
    </citation>
    <scope>NUCLEOTIDE SEQUENCE</scope>
</reference>
<dbReference type="SUPFAM" id="SSF51338">
    <property type="entry name" value="Composite domain of metallo-dependent hydrolases"/>
    <property type="match status" value="1"/>
</dbReference>
<evidence type="ECO:0000313" key="2">
    <source>
        <dbReference type="EMBL" id="CAB4958765.1"/>
    </source>
</evidence>
<sequence length="585" mass="62976">MTDLVIRNGSIIDGTGVPSYVGDIAIEGDRIVGVGSVGDLSTSGARVIDADGLIVTPGFVDIHTHYDGQLTWDPMVAPSSVHGVTTIAVGNCGVGFAPAKPDSHEWLIGLLEGVEDIPGTALAEGLTWDWESFPEYLDSIEAKPHTVDVASHVPHSALRTFVMGERGALHTEAPSDDELAQMAMLLGEALDAGAIGFATSRTEIHRTNTGEYIPTLTSSESELMALATVMRGRAWGVTQLISDCYLTTDDDFARTEMDLIEEFARVSARPLSFTVQQPYHAPERWRYLFDRVTDARSRGIDIKPQVATRPIGVLEGLEATANPFLFCASFGAVAQLPLAEKVLALRDPTLRARIMKEHAELMAAVPEGLLRQLSGGFDVMFRLSDPVDYELDAGDSLAAEANRRGIEAVDLAYDTLLEDGGKRLIYIPLFNFAHHNFDDIAEMISSPNALFGLSDAGAHCGAICDGSSTTSSLVVWARDRRHGERLPIESLVHGHTQRGAAHMGWMDRGVIAPGYLADINVIDLESLACRPPRIVHDLPAGGRRLVQDAAGYRATIKSGAITFENGEHTGELPGTLLRGARSLPA</sequence>
<dbReference type="SUPFAM" id="SSF51556">
    <property type="entry name" value="Metallo-dependent hydrolases"/>
    <property type="match status" value="1"/>
</dbReference>
<dbReference type="GO" id="GO:0005829">
    <property type="term" value="C:cytosol"/>
    <property type="evidence" value="ECO:0007669"/>
    <property type="project" value="TreeGrafter"/>
</dbReference>
<evidence type="ECO:0000259" key="1">
    <source>
        <dbReference type="Pfam" id="PF07969"/>
    </source>
</evidence>
<dbReference type="InterPro" id="IPR013108">
    <property type="entry name" value="Amidohydro_3"/>
</dbReference>
<dbReference type="InterPro" id="IPR050378">
    <property type="entry name" value="Metallo-dep_Hydrolases_sf"/>
</dbReference>
<dbReference type="InterPro" id="IPR011059">
    <property type="entry name" value="Metal-dep_hydrolase_composite"/>
</dbReference>
<dbReference type="PANTHER" id="PTHR11647:SF1">
    <property type="entry name" value="COLLAPSIN RESPONSE MEDIATOR PROTEIN"/>
    <property type="match status" value="1"/>
</dbReference>
<protein>
    <submittedName>
        <fullName evidence="2">Unannotated protein</fullName>
    </submittedName>
</protein>
<dbReference type="Pfam" id="PF07969">
    <property type="entry name" value="Amidohydro_3"/>
    <property type="match status" value="1"/>
</dbReference>
<name>A0A6J7KTD6_9ZZZZ</name>
<proteinExistence type="predicted"/>
<gene>
    <name evidence="2" type="ORF">UFOPK3789_01152</name>
</gene>
<dbReference type="EMBL" id="CAFBNL010000078">
    <property type="protein sequence ID" value="CAB4958765.1"/>
    <property type="molecule type" value="Genomic_DNA"/>
</dbReference>
<dbReference type="Gene3D" id="2.30.40.10">
    <property type="entry name" value="Urease, subunit C, domain 1"/>
    <property type="match status" value="1"/>
</dbReference>
<dbReference type="Gene3D" id="3.20.20.140">
    <property type="entry name" value="Metal-dependent hydrolases"/>
    <property type="match status" value="2"/>
</dbReference>